<comment type="caution">
    <text evidence="1">The sequence shown here is derived from an EMBL/GenBank/DDBJ whole genome shotgun (WGS) entry which is preliminary data.</text>
</comment>
<dbReference type="Proteomes" id="UP001174934">
    <property type="component" value="Unassembled WGS sequence"/>
</dbReference>
<reference evidence="1" key="1">
    <citation type="submission" date="2023-06" db="EMBL/GenBank/DDBJ databases">
        <title>Genome-scale phylogeny and comparative genomics of the fungal order Sordariales.</title>
        <authorList>
            <consortium name="Lawrence Berkeley National Laboratory"/>
            <person name="Hensen N."/>
            <person name="Bonometti L."/>
            <person name="Westerberg I."/>
            <person name="Brannstrom I.O."/>
            <person name="Guillou S."/>
            <person name="Cros-Aarteil S."/>
            <person name="Calhoun S."/>
            <person name="Haridas S."/>
            <person name="Kuo A."/>
            <person name="Mondo S."/>
            <person name="Pangilinan J."/>
            <person name="Riley R."/>
            <person name="LaButti K."/>
            <person name="Andreopoulos B."/>
            <person name="Lipzen A."/>
            <person name="Chen C."/>
            <person name="Yanf M."/>
            <person name="Daum C."/>
            <person name="Ng V."/>
            <person name="Clum A."/>
            <person name="Steindorff A."/>
            <person name="Ohm R."/>
            <person name="Martin F."/>
            <person name="Silar P."/>
            <person name="Natvig D."/>
            <person name="Lalanne C."/>
            <person name="Gautier V."/>
            <person name="Ament-velasquez S.L."/>
            <person name="Kruys A."/>
            <person name="Hutchinson M.I."/>
            <person name="Powell A.J."/>
            <person name="Barry K."/>
            <person name="Miller A.N."/>
            <person name="Grigoriev I.V."/>
            <person name="Debuchy R."/>
            <person name="Gladieux P."/>
            <person name="Thoren M.H."/>
            <person name="Johannesson H."/>
        </authorList>
    </citation>
    <scope>NUCLEOTIDE SEQUENCE</scope>
    <source>
        <strain evidence="1">SMH3391-2</strain>
    </source>
</reference>
<protein>
    <submittedName>
        <fullName evidence="1">Uncharacterized protein</fullName>
    </submittedName>
</protein>
<proteinExistence type="predicted"/>
<name>A0AA40BY58_9PEZI</name>
<gene>
    <name evidence="1" type="ORF">B0T17DRAFT_311976</name>
</gene>
<dbReference type="EMBL" id="JAULSR010000005">
    <property type="protein sequence ID" value="KAK0617839.1"/>
    <property type="molecule type" value="Genomic_DNA"/>
</dbReference>
<accession>A0AA40BY58</accession>
<organism evidence="1 2">
    <name type="scientific">Bombardia bombarda</name>
    <dbReference type="NCBI Taxonomy" id="252184"/>
    <lineage>
        <taxon>Eukaryota</taxon>
        <taxon>Fungi</taxon>
        <taxon>Dikarya</taxon>
        <taxon>Ascomycota</taxon>
        <taxon>Pezizomycotina</taxon>
        <taxon>Sordariomycetes</taxon>
        <taxon>Sordariomycetidae</taxon>
        <taxon>Sordariales</taxon>
        <taxon>Lasiosphaeriaceae</taxon>
        <taxon>Bombardia</taxon>
    </lineage>
</organism>
<dbReference type="AlphaFoldDB" id="A0AA40BY58"/>
<keyword evidence="2" id="KW-1185">Reference proteome</keyword>
<evidence type="ECO:0000313" key="1">
    <source>
        <dbReference type="EMBL" id="KAK0617839.1"/>
    </source>
</evidence>
<sequence length="127" mass="14337">MEREWATYPSRIGASQPLYITKRGKYHHHHMSLQFQSSPKNTHGSFPNSGEQCLGFPAPFIVLHPHASSLAQHTTTIKIRRHVLRDRGDASSAPRVHSISHPRALVQPRFVPSSISRATIITRRGFL</sequence>
<evidence type="ECO:0000313" key="2">
    <source>
        <dbReference type="Proteomes" id="UP001174934"/>
    </source>
</evidence>